<dbReference type="EMBL" id="CM056818">
    <property type="protein sequence ID" value="KAJ8622399.1"/>
    <property type="molecule type" value="Genomic_DNA"/>
</dbReference>
<reference evidence="1 2" key="1">
    <citation type="journal article" date="2022" name="Hortic Res">
        <title>A haplotype resolved chromosomal level avocado genome allows analysis of novel avocado genes.</title>
        <authorList>
            <person name="Nath O."/>
            <person name="Fletcher S.J."/>
            <person name="Hayward A."/>
            <person name="Shaw L.M."/>
            <person name="Masouleh A.K."/>
            <person name="Furtado A."/>
            <person name="Henry R.J."/>
            <person name="Mitter N."/>
        </authorList>
    </citation>
    <scope>NUCLEOTIDE SEQUENCE [LARGE SCALE GENOMIC DNA]</scope>
    <source>
        <strain evidence="2">cv. Hass</strain>
    </source>
</reference>
<accession>A0ACC2KMI3</accession>
<proteinExistence type="predicted"/>
<evidence type="ECO:0000313" key="2">
    <source>
        <dbReference type="Proteomes" id="UP001234297"/>
    </source>
</evidence>
<dbReference type="Proteomes" id="UP001234297">
    <property type="component" value="Chromosome 10"/>
</dbReference>
<sequence>MKPRVLGTPLWGPPLENMQMYTACEMSKSHRQEKLCIVDILLLNKAYGITAKEQPNVESNPTHKLEAATKDRLIGYNNESVKIRNGWNKGGGGVKGTEGVHAQVVGLSTSYKVWNHLVATYASTSKARIMQLHLQLHQLKKGLDTLSDYFLKAKSIVDQLAMASKPVDKDDPILYLLGGLGMSTSVLLLQSQHDILKRSALSSSKKARNSIY</sequence>
<protein>
    <submittedName>
        <fullName evidence="1">Uncharacterized protein</fullName>
    </submittedName>
</protein>
<gene>
    <name evidence="1" type="ORF">MRB53_030928</name>
</gene>
<keyword evidence="2" id="KW-1185">Reference proteome</keyword>
<name>A0ACC2KMI3_PERAE</name>
<comment type="caution">
    <text evidence="1">The sequence shown here is derived from an EMBL/GenBank/DDBJ whole genome shotgun (WGS) entry which is preliminary data.</text>
</comment>
<organism evidence="1 2">
    <name type="scientific">Persea americana</name>
    <name type="common">Avocado</name>
    <dbReference type="NCBI Taxonomy" id="3435"/>
    <lineage>
        <taxon>Eukaryota</taxon>
        <taxon>Viridiplantae</taxon>
        <taxon>Streptophyta</taxon>
        <taxon>Embryophyta</taxon>
        <taxon>Tracheophyta</taxon>
        <taxon>Spermatophyta</taxon>
        <taxon>Magnoliopsida</taxon>
        <taxon>Magnoliidae</taxon>
        <taxon>Laurales</taxon>
        <taxon>Lauraceae</taxon>
        <taxon>Persea</taxon>
    </lineage>
</organism>
<evidence type="ECO:0000313" key="1">
    <source>
        <dbReference type="EMBL" id="KAJ8622399.1"/>
    </source>
</evidence>